<evidence type="ECO:0000256" key="4">
    <source>
        <dbReference type="ARBA" id="ARBA00022454"/>
    </source>
</evidence>
<dbReference type="OrthoDB" id="9445768at2759"/>
<proteinExistence type="evidence at protein level"/>
<dbReference type="ProteomicsDB" id="338891"/>
<reference evidence="9 11" key="2">
    <citation type="journal article" date="2011" name="PLoS Biol.">
        <title>Modernizing reference genome assemblies.</title>
        <authorList>
            <person name="Church D.M."/>
            <person name="Schneider V.A."/>
            <person name="Graves T."/>
            <person name="Auger K."/>
            <person name="Cunningham F."/>
            <person name="Bouk N."/>
            <person name="Chen H.C."/>
            <person name="Agarwala R."/>
            <person name="McLaren W.M."/>
            <person name="Ritchie G.R."/>
            <person name="Albracht D."/>
            <person name="Kremitzki M."/>
            <person name="Rock S."/>
            <person name="Kotkiewicz H."/>
            <person name="Kremitzki C."/>
            <person name="Wollam A."/>
            <person name="Trani L."/>
            <person name="Fulton L."/>
            <person name="Fulton R."/>
            <person name="Matthews L."/>
            <person name="Whitehead S."/>
            <person name="Chow W."/>
            <person name="Torrance J."/>
            <person name="Dunn M."/>
            <person name="Harden G."/>
            <person name="Threadgold G."/>
            <person name="Wood J."/>
            <person name="Collins J."/>
            <person name="Heath P."/>
            <person name="Griffiths G."/>
            <person name="Pelan S."/>
            <person name="Grafham D."/>
            <person name="Eichler E.E."/>
            <person name="Weinstock G."/>
            <person name="Mardis E.R."/>
            <person name="Wilson R.K."/>
            <person name="Howe K."/>
            <person name="Flicek P."/>
            <person name="Hubbard T."/>
        </authorList>
    </citation>
    <scope>NUCLEOTIDE SEQUENCE [LARGE SCALE GENOMIC DNA]</scope>
    <source>
        <strain evidence="9 11">C57BL/6J</strain>
    </source>
</reference>
<keyword evidence="12" id="KW-1267">Proteomics identification</keyword>
<dbReference type="SMR" id="A0A0R4J037"/>
<comment type="subcellular location">
    <subcellularLocation>
        <location evidence="2">Chromosome</location>
        <location evidence="2">Centromere</location>
    </subcellularLocation>
    <subcellularLocation>
        <location evidence="1">Nucleus</location>
    </subcellularLocation>
</comment>
<dbReference type="Pfam" id="PF11802">
    <property type="entry name" value="CENP-K"/>
    <property type="match status" value="1"/>
</dbReference>
<dbReference type="MGI" id="MGI:1926210">
    <property type="gene designation" value="Cenpk"/>
</dbReference>
<keyword evidence="6" id="KW-0539">Nucleus</keyword>
<evidence type="ECO:0007829" key="12">
    <source>
        <dbReference type="ProteomicsDB" id="A0A0R4J037"/>
    </source>
</evidence>
<evidence type="ECO:0000256" key="1">
    <source>
        <dbReference type="ARBA" id="ARBA00004123"/>
    </source>
</evidence>
<dbReference type="Proteomes" id="UP000000589">
    <property type="component" value="Chromosome 13"/>
</dbReference>
<protein>
    <submittedName>
        <fullName evidence="9">Centromere protein K</fullName>
    </submittedName>
</protein>
<dbReference type="VEuPathDB" id="HostDB:ENSMUSG00000021714"/>
<dbReference type="PANTHER" id="PTHR14401">
    <property type="entry name" value="CENTROMERE PROTEIN K"/>
    <property type="match status" value="1"/>
</dbReference>
<accession>A0A0R4J037</accession>
<dbReference type="AGR" id="MGI:1926210"/>
<dbReference type="ExpressionAtlas" id="A0A0R4J037">
    <property type="expression patterns" value="baseline and differential"/>
</dbReference>
<keyword evidence="11" id="KW-1185">Reference proteome</keyword>
<evidence type="ECO:0000256" key="6">
    <source>
        <dbReference type="ARBA" id="ARBA00023242"/>
    </source>
</evidence>
<keyword evidence="5 8" id="KW-0175">Coiled coil</keyword>
<keyword evidence="7" id="KW-0137">Centromere</keyword>
<organism evidence="9 11">
    <name type="scientific">Mus musculus</name>
    <name type="common">Mouse</name>
    <dbReference type="NCBI Taxonomy" id="10090"/>
    <lineage>
        <taxon>Eukaryota</taxon>
        <taxon>Metazoa</taxon>
        <taxon>Chordata</taxon>
        <taxon>Craniata</taxon>
        <taxon>Vertebrata</taxon>
        <taxon>Euteleostomi</taxon>
        <taxon>Mammalia</taxon>
        <taxon>Eutheria</taxon>
        <taxon>Euarchontoglires</taxon>
        <taxon>Glires</taxon>
        <taxon>Rodentia</taxon>
        <taxon>Myomorpha</taxon>
        <taxon>Muroidea</taxon>
        <taxon>Muridae</taxon>
        <taxon>Murinae</taxon>
        <taxon>Mus</taxon>
        <taxon>Mus</taxon>
    </lineage>
</organism>
<gene>
    <name evidence="9 10" type="primary">Cenpk</name>
</gene>
<evidence type="ECO:0000256" key="8">
    <source>
        <dbReference type="SAM" id="Coils"/>
    </source>
</evidence>
<evidence type="ECO:0000256" key="5">
    <source>
        <dbReference type="ARBA" id="ARBA00023054"/>
    </source>
</evidence>
<dbReference type="Bgee" id="ENSMUSG00000021714">
    <property type="expression patterns" value="Expressed in ureter smooth muscle and 178 other cell types or tissues"/>
</dbReference>
<evidence type="ECO:0000256" key="2">
    <source>
        <dbReference type="ARBA" id="ARBA00004584"/>
    </source>
</evidence>
<dbReference type="DNASU" id="60411"/>
<dbReference type="BioGRID-ORCS" id="60411">
    <property type="hits" value="21 hits in 78 CRISPR screens"/>
</dbReference>
<evidence type="ECO:0000256" key="7">
    <source>
        <dbReference type="ARBA" id="ARBA00023328"/>
    </source>
</evidence>
<dbReference type="Ensembl" id="ENSMUST00000022227.8">
    <property type="protein sequence ID" value="ENSMUSP00000022227.7"/>
    <property type="gene ID" value="ENSMUSG00000021714.16"/>
</dbReference>
<dbReference type="GO" id="GO:0000939">
    <property type="term" value="C:inner kinetochore"/>
    <property type="evidence" value="ECO:0007669"/>
    <property type="project" value="Ensembl"/>
</dbReference>
<reference evidence="9" key="4">
    <citation type="submission" date="2025-09" db="UniProtKB">
        <authorList>
            <consortium name="Ensembl"/>
        </authorList>
    </citation>
    <scope>IDENTIFICATION</scope>
    <source>
        <strain evidence="9">C57BL/6J</strain>
    </source>
</reference>
<dbReference type="CTD" id="64105"/>
<reference evidence="9" key="3">
    <citation type="submission" date="2025-08" db="UniProtKB">
        <authorList>
            <consortium name="Ensembl"/>
        </authorList>
    </citation>
    <scope>IDENTIFICATION</scope>
    <source>
        <strain evidence="9">C57BL/6J</strain>
    </source>
</reference>
<dbReference type="PhylomeDB" id="A0A0R4J037"/>
<dbReference type="Antibodypedia" id="23756">
    <property type="antibodies" value="190 antibodies from 26 providers"/>
</dbReference>
<dbReference type="RefSeq" id="NP_068562.1">
    <property type="nucleotide sequence ID" value="NM_021790.2"/>
</dbReference>
<feature type="coiled-coil region" evidence="8">
    <location>
        <begin position="152"/>
        <end position="186"/>
    </location>
</feature>
<comment type="similarity">
    <text evidence="3">Belongs to the CENP-K/MCM22 family.</text>
</comment>
<dbReference type="AlphaFoldDB" id="A0A0R4J037"/>
<dbReference type="GO" id="GO:0051382">
    <property type="term" value="P:kinetochore assembly"/>
    <property type="evidence" value="ECO:0007669"/>
    <property type="project" value="InterPro"/>
</dbReference>
<sequence>MLPCSVYSNNKAASCTTSPLVIYSSCSKVKKTIKDMSENKQEVHPDTITDVEAVIDTEEELIKECEEMWKDMEDCQNKLSLIGTETLTNADAQLSLLIMQMKCLTAELGQWKKRKPEIIPLNEDVLLTLGKEEFQKLRCDLEMVLSTIQSKNEKLKEDLEREQQWLDEQQQILDTLNVLNSDVENQVVTLTESRIFNELTTKIRGIKEFKEKLLLTLGAFLDNHFPLPEASTPKKRKNIQDSNAQLITLNEILEMLINRMFDVPHDPYVKIRDSFWPPYIELLLRYGIALRHPEDPSQIRLEAFHQ</sequence>
<evidence type="ECO:0000313" key="10">
    <source>
        <dbReference type="MGI" id="MGI:1926210"/>
    </source>
</evidence>
<keyword evidence="4" id="KW-0158">Chromosome</keyword>
<evidence type="ECO:0000313" key="11">
    <source>
        <dbReference type="Proteomes" id="UP000000589"/>
    </source>
</evidence>
<dbReference type="OMA" id="QNEIILC"/>
<name>A0A0R4J037_MOUSE</name>
<evidence type="ECO:0000313" key="9">
    <source>
        <dbReference type="Ensembl" id="ENSMUSP00000022227.7"/>
    </source>
</evidence>
<dbReference type="GeneTree" id="ENSGT00390000006243"/>
<dbReference type="PANTHER" id="PTHR14401:SF6">
    <property type="entry name" value="CENTROMERE PROTEIN K"/>
    <property type="match status" value="1"/>
</dbReference>
<dbReference type="GO" id="GO:0005634">
    <property type="term" value="C:nucleus"/>
    <property type="evidence" value="ECO:0007669"/>
    <property type="project" value="UniProtKB-SubCell"/>
</dbReference>
<reference evidence="9 11" key="1">
    <citation type="journal article" date="2009" name="PLoS Biol.">
        <title>Lineage-specific biology revealed by a finished genome assembly of the mouse.</title>
        <authorList>
            <consortium name="Mouse Genome Sequencing Consortium"/>
            <person name="Church D.M."/>
            <person name="Goodstadt L."/>
            <person name="Hillier L.W."/>
            <person name="Zody M.C."/>
            <person name="Goldstein S."/>
            <person name="She X."/>
            <person name="Bult C.J."/>
            <person name="Agarwala R."/>
            <person name="Cherry J.L."/>
            <person name="DiCuccio M."/>
            <person name="Hlavina W."/>
            <person name="Kapustin Y."/>
            <person name="Meric P."/>
            <person name="Maglott D."/>
            <person name="Birtle Z."/>
            <person name="Marques A.C."/>
            <person name="Graves T."/>
            <person name="Zhou S."/>
            <person name="Teague B."/>
            <person name="Potamousis K."/>
            <person name="Churas C."/>
            <person name="Place M."/>
            <person name="Herschleb J."/>
            <person name="Runnheim R."/>
            <person name="Forrest D."/>
            <person name="Amos-Landgraf J."/>
            <person name="Schwartz D.C."/>
            <person name="Cheng Z."/>
            <person name="Lindblad-Toh K."/>
            <person name="Eichler E.E."/>
            <person name="Ponting C.P."/>
        </authorList>
    </citation>
    <scope>NUCLEOTIDE SEQUENCE [LARGE SCALE GENOMIC DNA]</scope>
    <source>
        <strain evidence="9 11">C57BL/6J</strain>
    </source>
</reference>
<dbReference type="GeneID" id="60411"/>
<evidence type="ECO:0000256" key="3">
    <source>
        <dbReference type="ARBA" id="ARBA00005795"/>
    </source>
</evidence>
<dbReference type="InterPro" id="IPR020993">
    <property type="entry name" value="Centromere_CenpK"/>
</dbReference>